<evidence type="ECO:0000313" key="1">
    <source>
        <dbReference type="EMBL" id="MBW0488546.1"/>
    </source>
</evidence>
<protein>
    <submittedName>
        <fullName evidence="1">Uncharacterized protein</fullName>
    </submittedName>
</protein>
<dbReference type="AlphaFoldDB" id="A0A9Q3H276"/>
<accession>A0A9Q3H276</accession>
<dbReference type="Proteomes" id="UP000765509">
    <property type="component" value="Unassembled WGS sequence"/>
</dbReference>
<name>A0A9Q3H276_9BASI</name>
<keyword evidence="2" id="KW-1185">Reference proteome</keyword>
<sequence>MGNTALAIIQEEYCFETHAKILLAFSAEVSLLQSIVKLDEIPFERTENLAKHKKQTAKLLCTPRIILVMIGKVCRASTPFWFHIAMVKLSLTKFFERFGLGRKMDQDIQYCTMAKTRILNTKHTHLRAGSKVRLGGASPSNNMLNDKKHFISFGPKEEEVTLSDGSSIKSAGFGPIQIELPHLYLKIKNLLFIHQLSINSLQMNPFIDTNYSVTLGHIFGNWLSSNIL</sequence>
<reference evidence="1" key="1">
    <citation type="submission" date="2021-03" db="EMBL/GenBank/DDBJ databases">
        <title>Draft genome sequence of rust myrtle Austropuccinia psidii MF-1, a brazilian biotype.</title>
        <authorList>
            <person name="Quecine M.C."/>
            <person name="Pachon D.M.R."/>
            <person name="Bonatelli M.L."/>
            <person name="Correr F.H."/>
            <person name="Franceschini L.M."/>
            <person name="Leite T.F."/>
            <person name="Margarido G.R.A."/>
            <person name="Almeida C.A."/>
            <person name="Ferrarezi J.A."/>
            <person name="Labate C.A."/>
        </authorList>
    </citation>
    <scope>NUCLEOTIDE SEQUENCE</scope>
    <source>
        <strain evidence="1">MF-1</strain>
    </source>
</reference>
<organism evidence="1 2">
    <name type="scientific">Austropuccinia psidii MF-1</name>
    <dbReference type="NCBI Taxonomy" id="1389203"/>
    <lineage>
        <taxon>Eukaryota</taxon>
        <taxon>Fungi</taxon>
        <taxon>Dikarya</taxon>
        <taxon>Basidiomycota</taxon>
        <taxon>Pucciniomycotina</taxon>
        <taxon>Pucciniomycetes</taxon>
        <taxon>Pucciniales</taxon>
        <taxon>Sphaerophragmiaceae</taxon>
        <taxon>Austropuccinia</taxon>
    </lineage>
</organism>
<dbReference type="EMBL" id="AVOT02009650">
    <property type="protein sequence ID" value="MBW0488546.1"/>
    <property type="molecule type" value="Genomic_DNA"/>
</dbReference>
<proteinExistence type="predicted"/>
<comment type="caution">
    <text evidence="1">The sequence shown here is derived from an EMBL/GenBank/DDBJ whole genome shotgun (WGS) entry which is preliminary data.</text>
</comment>
<gene>
    <name evidence="1" type="ORF">O181_028261</name>
</gene>
<evidence type="ECO:0000313" key="2">
    <source>
        <dbReference type="Proteomes" id="UP000765509"/>
    </source>
</evidence>
<dbReference type="OrthoDB" id="3025757at2759"/>